<reference evidence="4" key="1">
    <citation type="submission" date="2020-10" db="EMBL/GenBank/DDBJ databases">
        <authorList>
            <person name="Roach M.J.R."/>
        </authorList>
    </citation>
    <scope>NUCLEOTIDE SEQUENCE</scope>
    <source>
        <strain evidence="4">CBS 1945</strain>
    </source>
</reference>
<dbReference type="GeneID" id="62194589"/>
<dbReference type="PANTHER" id="PTHR10663:SF405">
    <property type="entry name" value="ARF GUANINE NUCLEOTIDE EXCHANGE FACTOR SYT1"/>
    <property type="match status" value="1"/>
</dbReference>
<name>A0A875RYZ8_EENNA</name>
<evidence type="ECO:0000259" key="3">
    <source>
        <dbReference type="PROSITE" id="PS50190"/>
    </source>
</evidence>
<feature type="domain" description="PH" evidence="2">
    <location>
        <begin position="592"/>
        <end position="741"/>
    </location>
</feature>
<dbReference type="GO" id="GO:0032012">
    <property type="term" value="P:regulation of ARF protein signal transduction"/>
    <property type="evidence" value="ECO:0007669"/>
    <property type="project" value="InterPro"/>
</dbReference>
<dbReference type="InterPro" id="IPR001849">
    <property type="entry name" value="PH_domain"/>
</dbReference>
<feature type="compositionally biased region" description="Low complexity" evidence="1">
    <location>
        <begin position="152"/>
        <end position="175"/>
    </location>
</feature>
<dbReference type="Proteomes" id="UP000662931">
    <property type="component" value="Chromosome 1"/>
</dbReference>
<dbReference type="GO" id="GO:0005085">
    <property type="term" value="F:guanyl-nucleotide exchange factor activity"/>
    <property type="evidence" value="ECO:0007669"/>
    <property type="project" value="InterPro"/>
</dbReference>
<dbReference type="Gene3D" id="1.10.1000.11">
    <property type="entry name" value="Arf Nucleotide-binding Site Opener,domain 2"/>
    <property type="match status" value="1"/>
</dbReference>
<evidence type="ECO:0000256" key="1">
    <source>
        <dbReference type="SAM" id="MobiDB-lite"/>
    </source>
</evidence>
<proteinExistence type="predicted"/>
<dbReference type="InterPro" id="IPR000904">
    <property type="entry name" value="Sec7_dom"/>
</dbReference>
<dbReference type="AlphaFoldDB" id="A0A875RYZ8"/>
<dbReference type="SUPFAM" id="SSF50729">
    <property type="entry name" value="PH domain-like"/>
    <property type="match status" value="1"/>
</dbReference>
<dbReference type="OrthoDB" id="430364at2759"/>
<dbReference type="PANTHER" id="PTHR10663">
    <property type="entry name" value="GUANYL-NUCLEOTIDE EXCHANGE FACTOR"/>
    <property type="match status" value="1"/>
</dbReference>
<dbReference type="InterPro" id="IPR023394">
    <property type="entry name" value="Sec7_C_sf"/>
</dbReference>
<accession>A0A875RYZ8</accession>
<dbReference type="Pfam" id="PF01369">
    <property type="entry name" value="Sec7"/>
    <property type="match status" value="1"/>
</dbReference>
<gene>
    <name evidence="4" type="ORF">FOA43_001188</name>
</gene>
<dbReference type="KEGG" id="bnn:FOA43_001188"/>
<dbReference type="PROSITE" id="PS50190">
    <property type="entry name" value="SEC7"/>
    <property type="match status" value="1"/>
</dbReference>
<keyword evidence="5" id="KW-1185">Reference proteome</keyword>
<protein>
    <submittedName>
        <fullName evidence="4">Uncharacterized protein</fullName>
    </submittedName>
</protein>
<dbReference type="SMART" id="SM00233">
    <property type="entry name" value="PH"/>
    <property type="match status" value="1"/>
</dbReference>
<dbReference type="SMART" id="SM00222">
    <property type="entry name" value="Sec7"/>
    <property type="match status" value="1"/>
</dbReference>
<dbReference type="Gene3D" id="2.30.29.30">
    <property type="entry name" value="Pleckstrin-homology domain (PH domain)/Phosphotyrosine-binding domain (PTB)"/>
    <property type="match status" value="1"/>
</dbReference>
<dbReference type="RefSeq" id="XP_038777438.1">
    <property type="nucleotide sequence ID" value="XM_038921510.1"/>
</dbReference>
<dbReference type="InterPro" id="IPR035999">
    <property type="entry name" value="Sec7_dom_sf"/>
</dbReference>
<organism evidence="4 5">
    <name type="scientific">Eeniella nana</name>
    <name type="common">Yeast</name>
    <name type="synonym">Brettanomyces nanus</name>
    <dbReference type="NCBI Taxonomy" id="13502"/>
    <lineage>
        <taxon>Eukaryota</taxon>
        <taxon>Fungi</taxon>
        <taxon>Dikarya</taxon>
        <taxon>Ascomycota</taxon>
        <taxon>Saccharomycotina</taxon>
        <taxon>Pichiomycetes</taxon>
        <taxon>Pichiales</taxon>
        <taxon>Pichiaceae</taxon>
        <taxon>Brettanomyces</taxon>
    </lineage>
</organism>
<dbReference type="InterPro" id="IPR011993">
    <property type="entry name" value="PH-like_dom_sf"/>
</dbReference>
<dbReference type="EMBL" id="CP064812">
    <property type="protein sequence ID" value="QPG73873.1"/>
    <property type="molecule type" value="Genomic_DNA"/>
</dbReference>
<evidence type="ECO:0000313" key="5">
    <source>
        <dbReference type="Proteomes" id="UP000662931"/>
    </source>
</evidence>
<feature type="region of interest" description="Disordered" evidence="1">
    <location>
        <begin position="145"/>
        <end position="192"/>
    </location>
</feature>
<dbReference type="SUPFAM" id="SSF48425">
    <property type="entry name" value="Sec7 domain"/>
    <property type="match status" value="1"/>
</dbReference>
<dbReference type="PROSITE" id="PS50003">
    <property type="entry name" value="PH_DOMAIN"/>
    <property type="match status" value="1"/>
</dbReference>
<evidence type="ECO:0000259" key="2">
    <source>
        <dbReference type="PROSITE" id="PS50003"/>
    </source>
</evidence>
<evidence type="ECO:0000313" key="4">
    <source>
        <dbReference type="EMBL" id="QPG73873.1"/>
    </source>
</evidence>
<feature type="domain" description="SEC7" evidence="3">
    <location>
        <begin position="260"/>
        <end position="408"/>
    </location>
</feature>
<sequence length="855" mass="96196">MSASNPVSPISSTYSISPVILHSRSPFLTTLKVSEFELSVPSTDRSSQNIIQFSAEPSNTPLEDELSLTSSSGQLAQSKMVSSLSSLSSMRSRSFILLDALAAEITDVTNSEDARPVKKPLESQRPLLISSASFSRAQSFESSGKPIRALHSSSNTKIASSSTDISSSSVVNSSHASRKRSKTLGSYENFPGAPPPSYGASTGLLGSITTFIKSKSRSSLSRSTSIESSSLESLTTLLPVDEDSTPSDYLDILLRHNPVTSIVALLSSKDDEFFRLTLRDYFARYFDFTQYSIDMALRQFLMLNELPKEAQQIDRVVYEFGRFYSQQHSETGLDTDTCYILTYALLMLHTDKFNPNNKQKMTRWEFIDNLLMSLMENRKCIDKDKGRDSPSLVTKEVLGYLYDNVVHSQFVRINRSQCKQALVALQTDSAFFPYPSCCTLVVNPGSSTSVCPLSQTSLSLVGRRKSSFLWQQPIIDVYEYITERKVKDLRLDIDFHFTNPFIGDCLQASDARSVCPVAPSMKYADQQIGSSFGNPDTKLLEKIINCLTDLSCRVVFKVPKQKAGFMCLPLTERISYNEKAPIETSKEYYIVRVVKLGLVARQESRLRSNAKSWKQYFCILTPVGMFFFKSLNLFKMVYHPGDESTKTLVLEQCPSSSTTTNLLESFDPSLVIRQSTAAMRSEKSIQLDEAINIPALSKRTLHGQLHHYTFYIYTRNSKETCMVDNEFELKFWINSINALSALAPVKLAAKNLKIFLGPERHKDEFYTEIRTAGTQTLTTRMTNLKTSIEKSKSLLLEYLQTVKKLELLTPLEPKSRDELLSSAKILNIKLEWMWYEATRGCELHKILDSVSQLMI</sequence>